<gene>
    <name evidence="7" type="ORF">DLD77_00920</name>
</gene>
<evidence type="ECO:0000256" key="3">
    <source>
        <dbReference type="ARBA" id="ARBA00023237"/>
    </source>
</evidence>
<keyword evidence="2" id="KW-0472">Membrane</keyword>
<dbReference type="RefSeq" id="WP_119075720.1">
    <property type="nucleotide sequence ID" value="NZ_QXMH01000001.1"/>
</dbReference>
<organism evidence="7 8">
    <name type="scientific">Chitinophaga alhagiae</name>
    <dbReference type="NCBI Taxonomy" id="2203219"/>
    <lineage>
        <taxon>Bacteria</taxon>
        <taxon>Pseudomonadati</taxon>
        <taxon>Bacteroidota</taxon>
        <taxon>Chitinophagia</taxon>
        <taxon>Chitinophagales</taxon>
        <taxon>Chitinophagaceae</taxon>
        <taxon>Chitinophaga</taxon>
    </lineage>
</organism>
<keyword evidence="1" id="KW-0813">Transport</keyword>
<dbReference type="InterPro" id="IPR008969">
    <property type="entry name" value="CarboxyPept-like_regulatory"/>
</dbReference>
<feature type="signal peptide" evidence="5">
    <location>
        <begin position="1"/>
        <end position="24"/>
    </location>
</feature>
<dbReference type="Gene3D" id="3.55.50.30">
    <property type="match status" value="1"/>
</dbReference>
<keyword evidence="5" id="KW-0732">Signal</keyword>
<dbReference type="SUPFAM" id="SSF49464">
    <property type="entry name" value="Carboxypeptidase regulatory domain-like"/>
    <property type="match status" value="1"/>
</dbReference>
<dbReference type="SUPFAM" id="SSF56935">
    <property type="entry name" value="Porins"/>
    <property type="match status" value="1"/>
</dbReference>
<dbReference type="Proteomes" id="UP000246099">
    <property type="component" value="Chromosome"/>
</dbReference>
<accession>A0ABM6W8W6</accession>
<dbReference type="SMART" id="SM00965">
    <property type="entry name" value="STN"/>
    <property type="match status" value="1"/>
</dbReference>
<evidence type="ECO:0000259" key="6">
    <source>
        <dbReference type="SMART" id="SM00965"/>
    </source>
</evidence>
<dbReference type="Pfam" id="PF13620">
    <property type="entry name" value="CarboxypepD_reg"/>
    <property type="match status" value="1"/>
</dbReference>
<keyword evidence="8" id="KW-1185">Reference proteome</keyword>
<evidence type="ECO:0000313" key="8">
    <source>
        <dbReference type="Proteomes" id="UP000246099"/>
    </source>
</evidence>
<dbReference type="EMBL" id="CP029600">
    <property type="protein sequence ID" value="AWO00368.1"/>
    <property type="molecule type" value="Genomic_DNA"/>
</dbReference>
<evidence type="ECO:0000313" key="7">
    <source>
        <dbReference type="EMBL" id="AWO00368.1"/>
    </source>
</evidence>
<feature type="domain" description="Secretin/TonB short N-terminal" evidence="6">
    <location>
        <begin position="55"/>
        <end position="104"/>
    </location>
</feature>
<proteinExistence type="predicted"/>
<name>A0ABM6W8W6_9BACT</name>
<keyword evidence="3" id="KW-0998">Cell outer membrane</keyword>
<evidence type="ECO:0000256" key="4">
    <source>
        <dbReference type="SAM" id="MobiDB-lite"/>
    </source>
</evidence>
<feature type="region of interest" description="Disordered" evidence="4">
    <location>
        <begin position="430"/>
        <end position="449"/>
    </location>
</feature>
<evidence type="ECO:0000256" key="1">
    <source>
        <dbReference type="ARBA" id="ARBA00022448"/>
    </source>
</evidence>
<sequence length="887" mass="98162">MEKKRLLLACVVLSLLMSFTPAHAQSGGITLKLKNAPLSTVMDSIQQQSAWRFSYDLALTPLLKQTTISVNVTNEPVEKVVPLLFEKTGINYRITDNTILLSKNNPPKQDVTDQPVLFQTIKGKVVDKESQAPLPNASITVLNQPEVRGAITDNNGRFSLKVPVGRQVLQCSFLGYQKYTTADVLVISGKETFLTIELQEAAENMQTVTIHANEGAPRALNSMATVSTHTLSAEDAARFAGGYNDPARMVTAFAGVTSGGSGRNNMIVRGNSPKGILWKLEGIEIPSPNHFSQGQGDGGGIFSIIEADALSNFDFFTSAFPAEYGNALSGILDLNLRKGNTDKMEYGLQLGMIGTQASIEGPLSKHKKSSFLFNYRYGNLQFLDKLNLVSLGENSKPPVFQDFNLHVHLPTQKAGDLSVFAIGGISKTGRSPGRNTSGGSMGIGNESNDETENHQMGVVGIKHMQTFANKKTYLRSVVSASWLSDRYENTVLEQDNQHILTDSSRFSYPTVRFSTMLNHKFSAGSVIRAGVNYNHFFYSIYGKRNNRNTGPDIYADQSGNTSSAEGFLQWKYRLAKNLEINTGLHATLFFLNNSNAIEPRFGAKWRTGRNAAISYGFGMHSRIEPISLYLYKMTGADGSITQPNLDLGLTKAVHHVLGYEWAPAKNLRFKLEAYYQYLYDVPVKDDSTSTFSILNTMRGIADSAYANKGKGYNKGIELTMDRSFSDNYYLIFSGTVFDSKYVPGNGKKYNTYFNTGWQVNGLAGKDFKVGRSKQNLLSLNAKAVVHGGFRYSQAQMATNSSGMPYLYYLPEDTYAGQTDKFMQLDAGIKFRKNNRHYSWILSLDVQNLTNRENVLQRDFYIVNGGAMRAEDETDLGIIPILNLKVEF</sequence>
<evidence type="ECO:0000256" key="2">
    <source>
        <dbReference type="ARBA" id="ARBA00023136"/>
    </source>
</evidence>
<evidence type="ECO:0000256" key="5">
    <source>
        <dbReference type="SAM" id="SignalP"/>
    </source>
</evidence>
<dbReference type="InterPro" id="IPR011662">
    <property type="entry name" value="Secretin/TonB_short_N"/>
</dbReference>
<dbReference type="InterPro" id="IPR037066">
    <property type="entry name" value="Plug_dom_sf"/>
</dbReference>
<protein>
    <recommendedName>
        <fullName evidence="6">Secretin/TonB short N-terminal domain-containing protein</fullName>
    </recommendedName>
</protein>
<feature type="chain" id="PRO_5047201324" description="Secretin/TonB short N-terminal domain-containing protein" evidence="5">
    <location>
        <begin position="25"/>
        <end position="887"/>
    </location>
</feature>
<reference evidence="7 8" key="1">
    <citation type="submission" date="2018-05" db="EMBL/GenBank/DDBJ databases">
        <title>Chitinophaga sp. nov., isolated from rhizosphere soil of Alhagi.</title>
        <authorList>
            <person name="Liu Y."/>
        </authorList>
    </citation>
    <scope>NUCLEOTIDE SEQUENCE [LARGE SCALE GENOMIC DNA]</scope>
    <source>
        <strain evidence="7 8">T22</strain>
    </source>
</reference>
<dbReference type="Gene3D" id="2.60.40.1120">
    <property type="entry name" value="Carboxypeptidase-like, regulatory domain"/>
    <property type="match status" value="1"/>
</dbReference>
<dbReference type="Gene3D" id="2.170.130.10">
    <property type="entry name" value="TonB-dependent receptor, plug domain"/>
    <property type="match status" value="1"/>
</dbReference>